<feature type="compositionally biased region" description="Basic and acidic residues" evidence="1">
    <location>
        <begin position="64"/>
        <end position="78"/>
    </location>
</feature>
<protein>
    <recommendedName>
        <fullName evidence="3">Amino acid ABC transporter permease</fullName>
    </recommendedName>
</protein>
<feature type="compositionally biased region" description="Basic and acidic residues" evidence="1">
    <location>
        <begin position="42"/>
        <end position="55"/>
    </location>
</feature>
<evidence type="ECO:0008006" key="3">
    <source>
        <dbReference type="Google" id="ProtNLM"/>
    </source>
</evidence>
<gene>
    <name evidence="2" type="ORF">OG626_20830</name>
</gene>
<sequence length="142" mass="15578">MAWDEWEQIKAGVAARHQGEMQLNSAGAGTGDSAMLRTNSPGKKEAIRSLRDDIRPGANTAGGHADDSTNAAEREFKGWDTGSGLKDAHEKWARQLTNLKSRLGKDQEALRKTKQDFQQVDVGIHNDLAQLDTSTPDPRRNV</sequence>
<evidence type="ECO:0000256" key="1">
    <source>
        <dbReference type="SAM" id="MobiDB-lite"/>
    </source>
</evidence>
<name>A0AAU3GW45_9ACTN</name>
<proteinExistence type="predicted"/>
<accession>A0AAU3GW45</accession>
<dbReference type="AlphaFoldDB" id="A0AAU3GW45"/>
<dbReference type="EMBL" id="CP109535">
    <property type="protein sequence ID" value="WTY97171.1"/>
    <property type="molecule type" value="Genomic_DNA"/>
</dbReference>
<evidence type="ECO:0000313" key="2">
    <source>
        <dbReference type="EMBL" id="WTY97171.1"/>
    </source>
</evidence>
<organism evidence="2">
    <name type="scientific">Streptomyces sp. NBC_01401</name>
    <dbReference type="NCBI Taxonomy" id="2903854"/>
    <lineage>
        <taxon>Bacteria</taxon>
        <taxon>Bacillati</taxon>
        <taxon>Actinomycetota</taxon>
        <taxon>Actinomycetes</taxon>
        <taxon>Kitasatosporales</taxon>
        <taxon>Streptomycetaceae</taxon>
        <taxon>Streptomyces</taxon>
    </lineage>
</organism>
<feature type="region of interest" description="Disordered" evidence="1">
    <location>
        <begin position="15"/>
        <end position="86"/>
    </location>
</feature>
<reference evidence="2" key="1">
    <citation type="submission" date="2022-10" db="EMBL/GenBank/DDBJ databases">
        <title>The complete genomes of actinobacterial strains from the NBC collection.</title>
        <authorList>
            <person name="Joergensen T.S."/>
            <person name="Alvarez Arevalo M."/>
            <person name="Sterndorff E.B."/>
            <person name="Faurdal D."/>
            <person name="Vuksanovic O."/>
            <person name="Mourched A.-S."/>
            <person name="Charusanti P."/>
            <person name="Shaw S."/>
            <person name="Blin K."/>
            <person name="Weber T."/>
        </authorList>
    </citation>
    <scope>NUCLEOTIDE SEQUENCE</scope>
    <source>
        <strain evidence="2">NBC_01401</strain>
    </source>
</reference>